<dbReference type="GO" id="GO:0004252">
    <property type="term" value="F:serine-type endopeptidase activity"/>
    <property type="evidence" value="ECO:0007669"/>
    <property type="project" value="InterPro"/>
</dbReference>
<evidence type="ECO:0000259" key="1">
    <source>
        <dbReference type="PROSITE" id="PS50240"/>
    </source>
</evidence>
<name>A0A922CLL4_MANSE</name>
<reference evidence="2" key="1">
    <citation type="journal article" date="2016" name="Insect Biochem. Mol. Biol.">
        <title>Multifaceted biological insights from a draft genome sequence of the tobacco hornworm moth, Manduca sexta.</title>
        <authorList>
            <person name="Kanost M.R."/>
            <person name="Arrese E.L."/>
            <person name="Cao X."/>
            <person name="Chen Y.R."/>
            <person name="Chellapilla S."/>
            <person name="Goldsmith M.R."/>
            <person name="Grosse-Wilde E."/>
            <person name="Heckel D.G."/>
            <person name="Herndon N."/>
            <person name="Jiang H."/>
            <person name="Papanicolaou A."/>
            <person name="Qu J."/>
            <person name="Soulages J.L."/>
            <person name="Vogel H."/>
            <person name="Walters J."/>
            <person name="Waterhouse R.M."/>
            <person name="Ahn S.J."/>
            <person name="Almeida F.C."/>
            <person name="An C."/>
            <person name="Aqrawi P."/>
            <person name="Bretschneider A."/>
            <person name="Bryant W.B."/>
            <person name="Bucks S."/>
            <person name="Chao H."/>
            <person name="Chevignon G."/>
            <person name="Christen J.M."/>
            <person name="Clarke D.F."/>
            <person name="Dittmer N.T."/>
            <person name="Ferguson L.C.F."/>
            <person name="Garavelou S."/>
            <person name="Gordon K.H.J."/>
            <person name="Gunaratna R.T."/>
            <person name="Han Y."/>
            <person name="Hauser F."/>
            <person name="He Y."/>
            <person name="Heidel-Fischer H."/>
            <person name="Hirsh A."/>
            <person name="Hu Y."/>
            <person name="Jiang H."/>
            <person name="Kalra D."/>
            <person name="Klinner C."/>
            <person name="Konig C."/>
            <person name="Kovar C."/>
            <person name="Kroll A.R."/>
            <person name="Kuwar S.S."/>
            <person name="Lee S.L."/>
            <person name="Lehman R."/>
            <person name="Li K."/>
            <person name="Li Z."/>
            <person name="Liang H."/>
            <person name="Lovelace S."/>
            <person name="Lu Z."/>
            <person name="Mansfield J.H."/>
            <person name="McCulloch K.J."/>
            <person name="Mathew T."/>
            <person name="Morton B."/>
            <person name="Muzny D.M."/>
            <person name="Neunemann D."/>
            <person name="Ongeri F."/>
            <person name="Pauchet Y."/>
            <person name="Pu L.L."/>
            <person name="Pyrousis I."/>
            <person name="Rao X.J."/>
            <person name="Redding A."/>
            <person name="Roesel C."/>
            <person name="Sanchez-Gracia A."/>
            <person name="Schaack S."/>
            <person name="Shukla A."/>
            <person name="Tetreau G."/>
            <person name="Wang Y."/>
            <person name="Xiong G.H."/>
            <person name="Traut W."/>
            <person name="Walsh T.K."/>
            <person name="Worley K.C."/>
            <person name="Wu D."/>
            <person name="Wu W."/>
            <person name="Wu Y.Q."/>
            <person name="Zhang X."/>
            <person name="Zou Z."/>
            <person name="Zucker H."/>
            <person name="Briscoe A.D."/>
            <person name="Burmester T."/>
            <person name="Clem R.J."/>
            <person name="Feyereisen R."/>
            <person name="Grimmelikhuijzen C.J.P."/>
            <person name="Hamodrakas S.J."/>
            <person name="Hansson B.S."/>
            <person name="Huguet E."/>
            <person name="Jermiin L.S."/>
            <person name="Lan Q."/>
            <person name="Lehman H.K."/>
            <person name="Lorenzen M."/>
            <person name="Merzendorfer H."/>
            <person name="Michalopoulos I."/>
            <person name="Morton D.B."/>
            <person name="Muthukrishnan S."/>
            <person name="Oakeshott J.G."/>
            <person name="Palmer W."/>
            <person name="Park Y."/>
            <person name="Passarelli A.L."/>
            <person name="Rozas J."/>
            <person name="Schwartz L.M."/>
            <person name="Smith W."/>
            <person name="Southgate A."/>
            <person name="Vilcinskas A."/>
            <person name="Vogt R."/>
            <person name="Wang P."/>
            <person name="Werren J."/>
            <person name="Yu X.Q."/>
            <person name="Zhou J.J."/>
            <person name="Brown S.J."/>
            <person name="Scherer S.E."/>
            <person name="Richards S."/>
            <person name="Blissard G.W."/>
        </authorList>
    </citation>
    <scope>NUCLEOTIDE SEQUENCE</scope>
</reference>
<proteinExistence type="predicted"/>
<dbReference type="PROSITE" id="PS50240">
    <property type="entry name" value="TRYPSIN_DOM"/>
    <property type="match status" value="1"/>
</dbReference>
<dbReference type="SMART" id="SM00020">
    <property type="entry name" value="Tryp_SPc"/>
    <property type="match status" value="1"/>
</dbReference>
<dbReference type="PANTHER" id="PTHR24260:SF136">
    <property type="entry name" value="GH08193P-RELATED"/>
    <property type="match status" value="1"/>
</dbReference>
<protein>
    <recommendedName>
        <fullName evidence="1">Peptidase S1 domain-containing protein</fullName>
    </recommendedName>
</protein>
<evidence type="ECO:0000313" key="2">
    <source>
        <dbReference type="EMBL" id="KAG6449898.1"/>
    </source>
</evidence>
<dbReference type="Gene3D" id="2.40.10.10">
    <property type="entry name" value="Trypsin-like serine proteases"/>
    <property type="match status" value="2"/>
</dbReference>
<dbReference type="SUPFAM" id="SSF50494">
    <property type="entry name" value="Trypsin-like serine proteases"/>
    <property type="match status" value="1"/>
</dbReference>
<organism evidence="2 3">
    <name type="scientific">Manduca sexta</name>
    <name type="common">Tobacco hawkmoth</name>
    <name type="synonym">Tobacco hornworm</name>
    <dbReference type="NCBI Taxonomy" id="7130"/>
    <lineage>
        <taxon>Eukaryota</taxon>
        <taxon>Metazoa</taxon>
        <taxon>Ecdysozoa</taxon>
        <taxon>Arthropoda</taxon>
        <taxon>Hexapoda</taxon>
        <taxon>Insecta</taxon>
        <taxon>Pterygota</taxon>
        <taxon>Neoptera</taxon>
        <taxon>Endopterygota</taxon>
        <taxon>Lepidoptera</taxon>
        <taxon>Glossata</taxon>
        <taxon>Ditrysia</taxon>
        <taxon>Bombycoidea</taxon>
        <taxon>Sphingidae</taxon>
        <taxon>Sphinginae</taxon>
        <taxon>Sphingini</taxon>
        <taxon>Manduca</taxon>
    </lineage>
</organism>
<dbReference type="InterPro" id="IPR051333">
    <property type="entry name" value="CLIP_Serine_Protease"/>
</dbReference>
<gene>
    <name evidence="2" type="ORF">O3G_MSEX006279</name>
</gene>
<dbReference type="InterPro" id="IPR001254">
    <property type="entry name" value="Trypsin_dom"/>
</dbReference>
<sequence length="392" mass="45731">MFYLFIYAFIVYNFHPILCQRRIVNGLPADNARYMAYFVKSPLSPIKYTAWLCGGCIIHPVFILTSTSCLYDVHFVYAIAGYKKYVSSDKIEDDPCTKRLKKKVVAWCRDTDFSMKIDWIDWWNWNNVGLARVESPYDFLDRSYLLHCSYIPTYINVNYHKEFQRPGRDVVTLGWGSSQYYRPEGDLKDYNEKTLLYGSSVIITKEECHPGYKPHGGKFDKHINKHWICIIQLHGRLDVDGNIVRTFSHPVESCNEKHKLRNAMVPEECVDTKSFRRFNKYNTTLNNETFYILPSRRAGICQNDHGGPLVTWIGKQPYVIGVATAFLVDESMRCRGPYTFSSTYCHSRIIHCSMRAQITWCIFSGQEEQIIVGPVVTTSRNYRGKHNQRKFK</sequence>
<dbReference type="InterPro" id="IPR009003">
    <property type="entry name" value="Peptidase_S1_PA"/>
</dbReference>
<comment type="caution">
    <text evidence="2">The sequence shown here is derived from an EMBL/GenBank/DDBJ whole genome shotgun (WGS) entry which is preliminary data.</text>
</comment>
<feature type="domain" description="Peptidase S1" evidence="1">
    <location>
        <begin position="23"/>
        <end position="360"/>
    </location>
</feature>
<reference evidence="2" key="2">
    <citation type="submission" date="2020-12" db="EMBL/GenBank/DDBJ databases">
        <authorList>
            <person name="Kanost M."/>
        </authorList>
    </citation>
    <scope>NUCLEOTIDE SEQUENCE</scope>
</reference>
<dbReference type="AlphaFoldDB" id="A0A922CLL4"/>
<evidence type="ECO:0000313" key="3">
    <source>
        <dbReference type="Proteomes" id="UP000791440"/>
    </source>
</evidence>
<dbReference type="EMBL" id="JH668380">
    <property type="protein sequence ID" value="KAG6449898.1"/>
    <property type="molecule type" value="Genomic_DNA"/>
</dbReference>
<accession>A0A922CLL4</accession>
<dbReference type="InterPro" id="IPR043504">
    <property type="entry name" value="Peptidase_S1_PA_chymotrypsin"/>
</dbReference>
<dbReference type="Proteomes" id="UP000791440">
    <property type="component" value="Unassembled WGS sequence"/>
</dbReference>
<dbReference type="PANTHER" id="PTHR24260">
    <property type="match status" value="1"/>
</dbReference>
<dbReference type="GO" id="GO:0006508">
    <property type="term" value="P:proteolysis"/>
    <property type="evidence" value="ECO:0007669"/>
    <property type="project" value="InterPro"/>
</dbReference>
<keyword evidence="3" id="KW-1185">Reference proteome</keyword>